<protein>
    <submittedName>
        <fullName evidence="1">Uncharacterized protein</fullName>
    </submittedName>
</protein>
<dbReference type="OrthoDB" id="3799527at2759"/>
<dbReference type="SUPFAM" id="SSF52047">
    <property type="entry name" value="RNI-like"/>
    <property type="match status" value="1"/>
</dbReference>
<accession>A0A9W4XUT0</accession>
<dbReference type="EMBL" id="CAOQHR010000004">
    <property type="protein sequence ID" value="CAI6333667.1"/>
    <property type="molecule type" value="Genomic_DNA"/>
</dbReference>
<comment type="caution">
    <text evidence="1">The sequence shown here is derived from an EMBL/GenBank/DDBJ whole genome shotgun (WGS) entry which is preliminary data.</text>
</comment>
<name>A0A9W4XUT0_9PLEO</name>
<evidence type="ECO:0000313" key="1">
    <source>
        <dbReference type="EMBL" id="CAI6333667.1"/>
    </source>
</evidence>
<dbReference type="InterPro" id="IPR032675">
    <property type="entry name" value="LRR_dom_sf"/>
</dbReference>
<proteinExistence type="predicted"/>
<dbReference type="Gene3D" id="3.80.10.10">
    <property type="entry name" value="Ribonuclease Inhibitor"/>
    <property type="match status" value="1"/>
</dbReference>
<dbReference type="Proteomes" id="UP001152607">
    <property type="component" value="Unassembled WGS sequence"/>
</dbReference>
<dbReference type="AlphaFoldDB" id="A0A9W4XUT0"/>
<organism evidence="1 2">
    <name type="scientific">Periconia digitata</name>
    <dbReference type="NCBI Taxonomy" id="1303443"/>
    <lineage>
        <taxon>Eukaryota</taxon>
        <taxon>Fungi</taxon>
        <taxon>Dikarya</taxon>
        <taxon>Ascomycota</taxon>
        <taxon>Pezizomycotina</taxon>
        <taxon>Dothideomycetes</taxon>
        <taxon>Pleosporomycetidae</taxon>
        <taxon>Pleosporales</taxon>
        <taxon>Massarineae</taxon>
        <taxon>Periconiaceae</taxon>
        <taxon>Periconia</taxon>
    </lineage>
</organism>
<evidence type="ECO:0000313" key="2">
    <source>
        <dbReference type="Proteomes" id="UP001152607"/>
    </source>
</evidence>
<gene>
    <name evidence="1" type="ORF">PDIGIT_LOCUS6715</name>
</gene>
<reference evidence="1" key="1">
    <citation type="submission" date="2023-01" db="EMBL/GenBank/DDBJ databases">
        <authorList>
            <person name="Van Ghelder C."/>
            <person name="Rancurel C."/>
        </authorList>
    </citation>
    <scope>NUCLEOTIDE SEQUENCE</scope>
    <source>
        <strain evidence="1">CNCM I-4278</strain>
    </source>
</reference>
<sequence length="513" mass="58994">MFMNTPHERENSLSLLTPLCNRQLCMRQMYAPKDTMSAFDSLPTELYSEVGYPFSPANYSMPSHADINRLHLKIFSYLATPFDDHEPDTWRLNFTRSPNTKGSISRGMPTYSLRNSWDEIMCFLNLRLVSKTFSQEIVRTFYKHDPLILRVADLGTARAIAEKIIKQETNIAPYVTKLYVDLSSGLKLPNIRDPYKTTICWDGIDDEVIELNENWYCNPDDPMESINLLELYELSTNLEVTDKLRIAVSRIFENPINKLQCLTYLRLKLPCVFDICNIKVSDALASQLKHLYLEYIDGTGPDGSLEYIVVHEGDRRSVRGSEHHPLSALQRQYANLDCMEALCDFIRRFQNLESLGLSGTHCADLRTLEWRPVQNKLKTIFMERVKLTADLLLQFLASDGVLDSGVETLDLCEVEMVDGTWETVFKRLTECKSLRYLCTEDSGYNAHAHLVETIAGNDGRGDINVFQTLERLTEKDIYACLELCEQLCRSKICSRYLISDEKRALWESRDNDA</sequence>
<keyword evidence="2" id="KW-1185">Reference proteome</keyword>